<accession>A0A937AGK4</accession>
<protein>
    <submittedName>
        <fullName evidence="1">Uncharacterized protein</fullName>
    </submittedName>
</protein>
<gene>
    <name evidence="1" type="ORF">JKP34_11340</name>
</gene>
<evidence type="ECO:0000313" key="2">
    <source>
        <dbReference type="Proteomes" id="UP000642920"/>
    </source>
</evidence>
<reference evidence="1" key="1">
    <citation type="submission" date="2021-01" db="EMBL/GenBank/DDBJ databases">
        <title>Marivirga sp. nov., isolated from intertidal surface sediments.</title>
        <authorList>
            <person name="Zhang M."/>
        </authorList>
    </citation>
    <scope>NUCLEOTIDE SEQUENCE</scope>
    <source>
        <strain evidence="1">SM1354</strain>
    </source>
</reference>
<proteinExistence type="predicted"/>
<organism evidence="1 2">
    <name type="scientific">Marivirga atlantica</name>
    <dbReference type="NCBI Taxonomy" id="1548457"/>
    <lineage>
        <taxon>Bacteria</taxon>
        <taxon>Pseudomonadati</taxon>
        <taxon>Bacteroidota</taxon>
        <taxon>Cytophagia</taxon>
        <taxon>Cytophagales</taxon>
        <taxon>Marivirgaceae</taxon>
        <taxon>Marivirga</taxon>
    </lineage>
</organism>
<keyword evidence="2" id="KW-1185">Reference proteome</keyword>
<sequence>MSKLNDLIKSLKAYTIIIIEDEITYIDDPIKLLIEFCLSEDRVKKSIIEELDTLSFSSLGKAIIDFDEKFNPLLVNSEDVQNFLPGGHLARFLKKLGKEELLQNEVYDEFERLIEEDGETQSIKACFAKYGIYLSINETHYNELLTELKKIEEVEILYYKQTPGADKEPFYKDIQKSVKRTNSNFCLAIIDKSLSTGSANEVGKDFIIDDLVGEFKDNPELRFIACLYTSRPDSVEKELLEYEDFFIEEITKGSERVIEKMTKSLAQSAFAEVFNSIRNKKNVSTEEAFTLVLKNQKNIKHIIQESHSEGIPPYDAAKYWFELAERKKFDDHEVEDFKFIAGLSAFFRQNYLDDHPKTSEIGDELLKINTFEIFDYNVNKKYLPIAPGDIWQIDGSYYMILGQLCDTLLRKDNTRKAKLAELFKIELSQEIASEKYEVRLSGGNKFVFINNFFDISDNNYKTIQIEISTPNLFYADFSVLDLCMFNDEGNCIINPYEELENDIKLILPQNKDRYYQNLKIGYQKLAEINIDELLSSMAFNDPIDFPITKVKKVNDKFSYNIKRVCRLKGRYYDSLYNNYLNNKGRIDLNLIDNTPELIRKVTLRFKLPGDDDSTRELKNFDLWSAKGKEFFRLSDVQAALIDYQDLLSFNIEDKFSLDGITHYKLIKESHVEYHLNHKYRIDDGKYLQKTEFSFNDLFGEVKPNNNPNFQIIDSGEIKSFLNDQGYATKKLTIEELKMGVIIFDKSLKIQLIKGVLKKNKYEKPGI</sequence>
<name>A0A937AGK4_9BACT</name>
<evidence type="ECO:0000313" key="1">
    <source>
        <dbReference type="EMBL" id="MBL0765848.1"/>
    </source>
</evidence>
<dbReference type="EMBL" id="JAERQG010000002">
    <property type="protein sequence ID" value="MBL0765848.1"/>
    <property type="molecule type" value="Genomic_DNA"/>
</dbReference>
<dbReference type="Proteomes" id="UP000642920">
    <property type="component" value="Unassembled WGS sequence"/>
</dbReference>
<comment type="caution">
    <text evidence="1">The sequence shown here is derived from an EMBL/GenBank/DDBJ whole genome shotgun (WGS) entry which is preliminary data.</text>
</comment>
<dbReference type="RefSeq" id="WP_201921233.1">
    <property type="nucleotide sequence ID" value="NZ_JAERQG010000002.1"/>
</dbReference>
<dbReference type="AlphaFoldDB" id="A0A937AGK4"/>